<gene>
    <name evidence="2" type="ORF">QJS10_CPA05g01881</name>
</gene>
<reference evidence="2" key="2">
    <citation type="submission" date="2023-06" db="EMBL/GenBank/DDBJ databases">
        <authorList>
            <person name="Ma L."/>
            <person name="Liu K.-W."/>
            <person name="Li Z."/>
            <person name="Hsiao Y.-Y."/>
            <person name="Qi Y."/>
            <person name="Fu T."/>
            <person name="Tang G."/>
            <person name="Zhang D."/>
            <person name="Sun W.-H."/>
            <person name="Liu D.-K."/>
            <person name="Li Y."/>
            <person name="Chen G.-Z."/>
            <person name="Liu X.-D."/>
            <person name="Liao X.-Y."/>
            <person name="Jiang Y.-T."/>
            <person name="Yu X."/>
            <person name="Hao Y."/>
            <person name="Huang J."/>
            <person name="Zhao X.-W."/>
            <person name="Ke S."/>
            <person name="Chen Y.-Y."/>
            <person name="Wu W.-L."/>
            <person name="Hsu J.-L."/>
            <person name="Lin Y.-F."/>
            <person name="Huang M.-D."/>
            <person name="Li C.-Y."/>
            <person name="Huang L."/>
            <person name="Wang Z.-W."/>
            <person name="Zhao X."/>
            <person name="Zhong W.-Y."/>
            <person name="Peng D.-H."/>
            <person name="Ahmad S."/>
            <person name="Lan S."/>
            <person name="Zhang J.-S."/>
            <person name="Tsai W.-C."/>
            <person name="Van De Peer Y."/>
            <person name="Liu Z.-J."/>
        </authorList>
    </citation>
    <scope>NUCLEOTIDE SEQUENCE</scope>
    <source>
        <strain evidence="2">CP</strain>
        <tissue evidence="2">Leaves</tissue>
    </source>
</reference>
<dbReference type="EMBL" id="JAUJYO010000005">
    <property type="protein sequence ID" value="KAK1317936.1"/>
    <property type="molecule type" value="Genomic_DNA"/>
</dbReference>
<keyword evidence="3" id="KW-1185">Reference proteome</keyword>
<feature type="compositionally biased region" description="Polar residues" evidence="1">
    <location>
        <begin position="116"/>
        <end position="131"/>
    </location>
</feature>
<feature type="region of interest" description="Disordered" evidence="1">
    <location>
        <begin position="112"/>
        <end position="131"/>
    </location>
</feature>
<dbReference type="Proteomes" id="UP001180020">
    <property type="component" value="Unassembled WGS sequence"/>
</dbReference>
<name>A0AAV9EWF6_ACOCL</name>
<protein>
    <recommendedName>
        <fullName evidence="4">Reverse transcriptase domain-containing protein</fullName>
    </recommendedName>
</protein>
<dbReference type="AlphaFoldDB" id="A0AAV9EWF6"/>
<evidence type="ECO:0000313" key="2">
    <source>
        <dbReference type="EMBL" id="KAK1317936.1"/>
    </source>
</evidence>
<comment type="caution">
    <text evidence="2">The sequence shown here is derived from an EMBL/GenBank/DDBJ whole genome shotgun (WGS) entry which is preliminary data.</text>
</comment>
<evidence type="ECO:0008006" key="4">
    <source>
        <dbReference type="Google" id="ProtNLM"/>
    </source>
</evidence>
<accession>A0AAV9EWF6</accession>
<evidence type="ECO:0000256" key="1">
    <source>
        <dbReference type="SAM" id="MobiDB-lite"/>
    </source>
</evidence>
<sequence>MGIGSMVINGEVAGFFPLNRGLSKETPCLPFYSYWWFCLKATTGGWIRGIQCSRGGQAVSIVQFADDTLLLSEPSQESTAIGIDTEHEQEHDDWEKCGDLRRKKLDRMYGMLGGQLPNQASGARTSQRPVD</sequence>
<organism evidence="2 3">
    <name type="scientific">Acorus calamus</name>
    <name type="common">Sweet flag</name>
    <dbReference type="NCBI Taxonomy" id="4465"/>
    <lineage>
        <taxon>Eukaryota</taxon>
        <taxon>Viridiplantae</taxon>
        <taxon>Streptophyta</taxon>
        <taxon>Embryophyta</taxon>
        <taxon>Tracheophyta</taxon>
        <taxon>Spermatophyta</taxon>
        <taxon>Magnoliopsida</taxon>
        <taxon>Liliopsida</taxon>
        <taxon>Acoraceae</taxon>
        <taxon>Acorus</taxon>
    </lineage>
</organism>
<reference evidence="2" key="1">
    <citation type="journal article" date="2023" name="Nat. Commun.">
        <title>Diploid and tetraploid genomes of Acorus and the evolution of monocots.</title>
        <authorList>
            <person name="Ma L."/>
            <person name="Liu K.W."/>
            <person name="Li Z."/>
            <person name="Hsiao Y.Y."/>
            <person name="Qi Y."/>
            <person name="Fu T."/>
            <person name="Tang G.D."/>
            <person name="Zhang D."/>
            <person name="Sun W.H."/>
            <person name="Liu D.K."/>
            <person name="Li Y."/>
            <person name="Chen G.Z."/>
            <person name="Liu X.D."/>
            <person name="Liao X.Y."/>
            <person name="Jiang Y.T."/>
            <person name="Yu X."/>
            <person name="Hao Y."/>
            <person name="Huang J."/>
            <person name="Zhao X.W."/>
            <person name="Ke S."/>
            <person name="Chen Y.Y."/>
            <person name="Wu W.L."/>
            <person name="Hsu J.L."/>
            <person name="Lin Y.F."/>
            <person name="Huang M.D."/>
            <person name="Li C.Y."/>
            <person name="Huang L."/>
            <person name="Wang Z.W."/>
            <person name="Zhao X."/>
            <person name="Zhong W.Y."/>
            <person name="Peng D.H."/>
            <person name="Ahmad S."/>
            <person name="Lan S."/>
            <person name="Zhang J.S."/>
            <person name="Tsai W.C."/>
            <person name="Van de Peer Y."/>
            <person name="Liu Z.J."/>
        </authorList>
    </citation>
    <scope>NUCLEOTIDE SEQUENCE</scope>
    <source>
        <strain evidence="2">CP</strain>
    </source>
</reference>
<proteinExistence type="predicted"/>
<evidence type="ECO:0000313" key="3">
    <source>
        <dbReference type="Proteomes" id="UP001180020"/>
    </source>
</evidence>